<dbReference type="AlphaFoldDB" id="F9QDQ1"/>
<dbReference type="RefSeq" id="WP_006886622.1">
    <property type="nucleotide sequence ID" value="NZ_AFVJ01000024.1"/>
</dbReference>
<accession>F9QDQ1</accession>
<dbReference type="Proteomes" id="UP000005055">
    <property type="component" value="Unassembled WGS sequence"/>
</dbReference>
<comment type="caution">
    <text evidence="1">The sequence shown here is derived from an EMBL/GenBank/DDBJ whole genome shotgun (WGS) entry which is preliminary data.</text>
</comment>
<dbReference type="EMBL" id="AFVJ01000024">
    <property type="protein sequence ID" value="EGS29078.1"/>
    <property type="molecule type" value="Genomic_DNA"/>
</dbReference>
<organism evidence="1 2">
    <name type="scientific">Mycoplasmopsis anatis 1340</name>
    <dbReference type="NCBI Taxonomy" id="1034808"/>
    <lineage>
        <taxon>Bacteria</taxon>
        <taxon>Bacillati</taxon>
        <taxon>Mycoplasmatota</taxon>
        <taxon>Mycoplasmoidales</taxon>
        <taxon>Metamycoplasmataceae</taxon>
        <taxon>Mycoplasmopsis</taxon>
    </lineage>
</organism>
<reference evidence="1 2" key="1">
    <citation type="journal article" date="2011" name="J. Bacteriol.">
        <title>Genome Sequence of Duck Pathogen Mycoplasma anatis Strain 1340.</title>
        <authorList>
            <person name="Guo Z."/>
            <person name="Chen P."/>
            <person name="Ren P."/>
            <person name="Kuang S."/>
            <person name="Zhou Z."/>
            <person name="Li Z."/>
            <person name="Liu M."/>
            <person name="Shi D."/>
            <person name="Xiao Y."/>
            <person name="Wang X."/>
            <person name="Zhou R."/>
            <person name="Jin H."/>
            <person name="Bi D."/>
        </authorList>
    </citation>
    <scope>NUCLEOTIDE SEQUENCE [LARGE SCALE GENOMIC DNA]</scope>
    <source>
        <strain evidence="1 2">1340</strain>
    </source>
</reference>
<evidence type="ECO:0000313" key="2">
    <source>
        <dbReference type="Proteomes" id="UP000005055"/>
    </source>
</evidence>
<dbReference type="GeneID" id="65654199"/>
<evidence type="ECO:0000313" key="1">
    <source>
        <dbReference type="EMBL" id="EGS29078.1"/>
    </source>
</evidence>
<gene>
    <name evidence="1" type="ORF">GIG_02623</name>
</gene>
<sequence>MLREYASNMKNDEEWLIRNCEITFRYQKLNTKYHKKVSIIWKSMI</sequence>
<proteinExistence type="predicted"/>
<keyword evidence="2" id="KW-1185">Reference proteome</keyword>
<protein>
    <submittedName>
        <fullName evidence="1">Uncharacterized protein</fullName>
    </submittedName>
</protein>
<name>F9QDQ1_9BACT</name>